<name>U5N996_9BURK</name>
<dbReference type="GO" id="GO:0003677">
    <property type="term" value="F:DNA binding"/>
    <property type="evidence" value="ECO:0007669"/>
    <property type="project" value="InterPro"/>
</dbReference>
<dbReference type="PANTHER" id="PTHR40275:SF1">
    <property type="entry name" value="SSL7038 PROTEIN"/>
    <property type="match status" value="1"/>
</dbReference>
<reference evidence="1 2" key="1">
    <citation type="journal article" date="2013" name="Genome Biol.">
        <title>Genomic analysis reveals key aspects of prokaryotic symbiosis in the phototrophic consortium "Chlorochromatium aggregatum".</title>
        <authorList>
            <person name="Liu Z."/>
            <person name="Muller J."/>
            <person name="Li T."/>
            <person name="Alvey R.M."/>
            <person name="Vogl K."/>
            <person name="Frigaard N.U."/>
            <person name="Rockwell N.C."/>
            <person name="Boyd E.S."/>
            <person name="Tomsho L.P."/>
            <person name="Schuster S.C."/>
            <person name="Henke P."/>
            <person name="Rohde M."/>
            <person name="Overmann J."/>
            <person name="Bryant D.A."/>
        </authorList>
    </citation>
    <scope>NUCLEOTIDE SEQUENCE [LARGE SCALE GENOMIC DNA]</scope>
    <source>
        <strain evidence="1">CR</strain>
    </source>
</reference>
<proteinExistence type="predicted"/>
<evidence type="ECO:0000313" key="2">
    <source>
        <dbReference type="Proteomes" id="UP000017184"/>
    </source>
</evidence>
<dbReference type="InterPro" id="IPR014057">
    <property type="entry name" value="HI1420"/>
</dbReference>
<protein>
    <submittedName>
        <fullName evidence="1">Transcriptional regulator</fullName>
    </submittedName>
</protein>
<dbReference type="eggNOG" id="COG3636">
    <property type="taxonomic scope" value="Bacteria"/>
</dbReference>
<dbReference type="InterPro" id="IPR001387">
    <property type="entry name" value="Cro/C1-type_HTH"/>
</dbReference>
<dbReference type="OrthoDB" id="9798416at2"/>
<dbReference type="EMBL" id="CP004885">
    <property type="protein sequence ID" value="AGX88136.1"/>
    <property type="molecule type" value="Genomic_DNA"/>
</dbReference>
<gene>
    <name evidence="1" type="ORF">Cenrod_2065</name>
</gene>
<dbReference type="Pfam" id="PF21716">
    <property type="entry name" value="dnstrm_HI1420"/>
    <property type="match status" value="1"/>
</dbReference>
<dbReference type="HOGENOM" id="CLU_137365_1_1_4"/>
<evidence type="ECO:0000313" key="1">
    <source>
        <dbReference type="EMBL" id="AGX88136.1"/>
    </source>
</evidence>
<dbReference type="Gene3D" id="1.10.260.40">
    <property type="entry name" value="lambda repressor-like DNA-binding domains"/>
    <property type="match status" value="1"/>
</dbReference>
<organism evidence="1 2">
    <name type="scientific">Candidatus Symbiobacter mobilis CR</name>
    <dbReference type="NCBI Taxonomy" id="946483"/>
    <lineage>
        <taxon>Bacteria</taxon>
        <taxon>Pseudomonadati</taxon>
        <taxon>Pseudomonadota</taxon>
        <taxon>Betaproteobacteria</taxon>
        <taxon>Burkholderiales</taxon>
        <taxon>Comamonadaceae</taxon>
    </lineage>
</organism>
<dbReference type="PANTHER" id="PTHR40275">
    <property type="entry name" value="SSL7038 PROTEIN"/>
    <property type="match status" value="1"/>
</dbReference>
<dbReference type="CDD" id="cd00093">
    <property type="entry name" value="HTH_XRE"/>
    <property type="match status" value="1"/>
</dbReference>
<dbReference type="AlphaFoldDB" id="U5N996"/>
<sequence length="99" mass="10688">MGTLKLRKWDSAEHLKTQEDIVLYLEACMEEAGDDAAFIVKALGNIARAKGMTQLANESGLGHESLYTALSGEGNPSFATILKVMHALGLKLHPEIAHV</sequence>
<dbReference type="RefSeq" id="WP_022775119.1">
    <property type="nucleotide sequence ID" value="NC_022576.1"/>
</dbReference>
<dbReference type="KEGG" id="cbx:Cenrod_2065"/>
<dbReference type="InterPro" id="IPR010982">
    <property type="entry name" value="Lambda_DNA-bd_dom_sf"/>
</dbReference>
<dbReference type="NCBIfam" id="TIGR02684">
    <property type="entry name" value="dnstrm_HI1420"/>
    <property type="match status" value="1"/>
</dbReference>
<dbReference type="STRING" id="946483.Cenrod_2065"/>
<accession>U5N996</accession>
<keyword evidence="2" id="KW-1185">Reference proteome</keyword>
<dbReference type="SUPFAM" id="SSF47413">
    <property type="entry name" value="lambda repressor-like DNA-binding domains"/>
    <property type="match status" value="1"/>
</dbReference>
<dbReference type="Proteomes" id="UP000017184">
    <property type="component" value="Chromosome"/>
</dbReference>